<reference evidence="2 3" key="1">
    <citation type="submission" date="2016-11" db="EMBL/GenBank/DDBJ databases">
        <authorList>
            <person name="Jaros S."/>
            <person name="Januszkiewicz K."/>
            <person name="Wedrychowicz H."/>
        </authorList>
    </citation>
    <scope>NUCLEOTIDE SEQUENCE [LARGE SCALE GENOMIC DNA]</scope>
    <source>
        <strain evidence="2 3">DSM 6792</strain>
    </source>
</reference>
<accession>A0A1M5IAZ9</accession>
<keyword evidence="2" id="KW-0328">Glycosyltransferase</keyword>
<dbReference type="CDD" id="cd06223">
    <property type="entry name" value="PRTases_typeI"/>
    <property type="match status" value="1"/>
</dbReference>
<evidence type="ECO:0000259" key="1">
    <source>
        <dbReference type="Pfam" id="PF00156"/>
    </source>
</evidence>
<dbReference type="PANTHER" id="PTHR11608:SF0">
    <property type="entry name" value="BIFUNCTIONAL PROTEIN PYRR"/>
    <property type="match status" value="1"/>
</dbReference>
<protein>
    <submittedName>
        <fullName evidence="2">Pyrimidine operon attenuation protein / uracil phosphoribosyltransferase</fullName>
    </submittedName>
</protein>
<dbReference type="InterPro" id="IPR050137">
    <property type="entry name" value="PyrR_bifunctional"/>
</dbReference>
<organism evidence="2 3">
    <name type="scientific">Flavobacterium johnsoniae</name>
    <name type="common">Cytophaga johnsonae</name>
    <dbReference type="NCBI Taxonomy" id="986"/>
    <lineage>
        <taxon>Bacteria</taxon>
        <taxon>Pseudomonadati</taxon>
        <taxon>Bacteroidota</taxon>
        <taxon>Flavobacteriia</taxon>
        <taxon>Flavobacteriales</taxon>
        <taxon>Flavobacteriaceae</taxon>
        <taxon>Flavobacterium</taxon>
    </lineage>
</organism>
<evidence type="ECO:0000313" key="3">
    <source>
        <dbReference type="Proteomes" id="UP000184112"/>
    </source>
</evidence>
<dbReference type="InterPro" id="IPR000836">
    <property type="entry name" value="PRTase_dom"/>
</dbReference>
<dbReference type="Proteomes" id="UP000184112">
    <property type="component" value="Unassembled WGS sequence"/>
</dbReference>
<dbReference type="PANTHER" id="PTHR11608">
    <property type="entry name" value="BIFUNCTIONAL PROTEIN PYRR"/>
    <property type="match status" value="1"/>
</dbReference>
<sequence>MIFFNKERYQKSISKPKISLSKLKKIFPLSTPQQIKSDSLYLRNQTLQLLMSQKVLLNSKEVTIILHRLACQLIEKHLDFSNTILVGIQPRGVFLAERLKQILENEYKVPEISLGYLDITFFRDDFRRTDKPLEANKTQINFIVEDKKVIFIDDVLFTGRSIRSALTAIQSFGRPSEIELLVLIDRRFSRHLPIQPDYRGRQVDAINGEKVIVSWKENDGEDVVHLVTN</sequence>
<dbReference type="SUPFAM" id="SSF53271">
    <property type="entry name" value="PRTase-like"/>
    <property type="match status" value="1"/>
</dbReference>
<dbReference type="GO" id="GO:0016757">
    <property type="term" value="F:glycosyltransferase activity"/>
    <property type="evidence" value="ECO:0007669"/>
    <property type="project" value="UniProtKB-KW"/>
</dbReference>
<name>A0A1M5IAZ9_FLAJO</name>
<dbReference type="Pfam" id="PF00156">
    <property type="entry name" value="Pribosyltran"/>
    <property type="match status" value="1"/>
</dbReference>
<dbReference type="EMBL" id="FQWH01000002">
    <property type="protein sequence ID" value="SHG25405.1"/>
    <property type="molecule type" value="Genomic_DNA"/>
</dbReference>
<gene>
    <name evidence="2" type="ORF">SAMN05444388_10216</name>
</gene>
<dbReference type="Gene3D" id="3.40.50.2020">
    <property type="match status" value="1"/>
</dbReference>
<dbReference type="NCBIfam" id="NF003549">
    <property type="entry name" value="PRK05205.1-5"/>
    <property type="match status" value="1"/>
</dbReference>
<dbReference type="InterPro" id="IPR029057">
    <property type="entry name" value="PRTase-like"/>
</dbReference>
<evidence type="ECO:0000313" key="2">
    <source>
        <dbReference type="EMBL" id="SHG25405.1"/>
    </source>
</evidence>
<proteinExistence type="predicted"/>
<keyword evidence="2" id="KW-0808">Transferase</keyword>
<dbReference type="AlphaFoldDB" id="A0A1M5IAZ9"/>
<feature type="domain" description="Phosphoribosyltransferase" evidence="1">
    <location>
        <begin position="53"/>
        <end position="205"/>
    </location>
</feature>